<proteinExistence type="predicted"/>
<gene>
    <name evidence="2" type="ORF">chiPu_0025469</name>
</gene>
<dbReference type="Proteomes" id="UP000287033">
    <property type="component" value="Unassembled WGS sequence"/>
</dbReference>
<sequence length="72" mass="7893">MEGPGLAGGKNAKAAVPHPLSKDVLGFEEDDDDDDLEVFSKQFRRHTGSKAQPNSIRNDAEEHTSQLPDVEF</sequence>
<feature type="region of interest" description="Disordered" evidence="1">
    <location>
        <begin position="41"/>
        <end position="72"/>
    </location>
</feature>
<name>A0A401TEK5_CHIPU</name>
<protein>
    <submittedName>
        <fullName evidence="2">Uncharacterized protein</fullName>
    </submittedName>
</protein>
<keyword evidence="3" id="KW-1185">Reference proteome</keyword>
<evidence type="ECO:0000256" key="1">
    <source>
        <dbReference type="SAM" id="MobiDB-lite"/>
    </source>
</evidence>
<evidence type="ECO:0000313" key="3">
    <source>
        <dbReference type="Proteomes" id="UP000287033"/>
    </source>
</evidence>
<comment type="caution">
    <text evidence="2">The sequence shown here is derived from an EMBL/GenBank/DDBJ whole genome shotgun (WGS) entry which is preliminary data.</text>
</comment>
<evidence type="ECO:0000313" key="2">
    <source>
        <dbReference type="EMBL" id="GCC41073.1"/>
    </source>
</evidence>
<dbReference type="AlphaFoldDB" id="A0A401TEK5"/>
<dbReference type="EMBL" id="BEZZ01059088">
    <property type="protein sequence ID" value="GCC41073.1"/>
    <property type="molecule type" value="Genomic_DNA"/>
</dbReference>
<organism evidence="2 3">
    <name type="scientific">Chiloscyllium punctatum</name>
    <name type="common">Brownbanded bambooshark</name>
    <name type="synonym">Hemiscyllium punctatum</name>
    <dbReference type="NCBI Taxonomy" id="137246"/>
    <lineage>
        <taxon>Eukaryota</taxon>
        <taxon>Metazoa</taxon>
        <taxon>Chordata</taxon>
        <taxon>Craniata</taxon>
        <taxon>Vertebrata</taxon>
        <taxon>Chondrichthyes</taxon>
        <taxon>Elasmobranchii</taxon>
        <taxon>Galeomorphii</taxon>
        <taxon>Galeoidea</taxon>
        <taxon>Orectolobiformes</taxon>
        <taxon>Hemiscylliidae</taxon>
        <taxon>Chiloscyllium</taxon>
    </lineage>
</organism>
<accession>A0A401TEK5</accession>
<reference evidence="2 3" key="1">
    <citation type="journal article" date="2018" name="Nat. Ecol. Evol.">
        <title>Shark genomes provide insights into elasmobranch evolution and the origin of vertebrates.</title>
        <authorList>
            <person name="Hara Y"/>
            <person name="Yamaguchi K"/>
            <person name="Onimaru K"/>
            <person name="Kadota M"/>
            <person name="Koyanagi M"/>
            <person name="Keeley SD"/>
            <person name="Tatsumi K"/>
            <person name="Tanaka K"/>
            <person name="Motone F"/>
            <person name="Kageyama Y"/>
            <person name="Nozu R"/>
            <person name="Adachi N"/>
            <person name="Nishimura O"/>
            <person name="Nakagawa R"/>
            <person name="Tanegashima C"/>
            <person name="Kiyatake I"/>
            <person name="Matsumoto R"/>
            <person name="Murakumo K"/>
            <person name="Nishida K"/>
            <person name="Terakita A"/>
            <person name="Kuratani S"/>
            <person name="Sato K"/>
            <person name="Hyodo S Kuraku.S."/>
        </authorList>
    </citation>
    <scope>NUCLEOTIDE SEQUENCE [LARGE SCALE GENOMIC DNA]</scope>
</reference>